<name>A0A3A5MNR2_9MICO</name>
<dbReference type="NCBIfam" id="NF010707">
    <property type="entry name" value="PRK14109.1"/>
    <property type="match status" value="1"/>
</dbReference>
<dbReference type="EC" id="2.7.7.89" evidence="9"/>
<dbReference type="AlphaFoldDB" id="A0A3A5MNR2"/>
<protein>
    <submittedName>
        <fullName evidence="9">Bifunctional [glutamine synthetase] adenylyltransferase/[glutamine synthetase]-adenylyl-L-tyrosine phosphorylase</fullName>
        <ecNumber evidence="9">2.7.7.42</ecNumber>
        <ecNumber evidence="9">2.7.7.89</ecNumber>
    </submittedName>
</protein>
<dbReference type="PANTHER" id="PTHR30621">
    <property type="entry name" value="GLUTAMINE SYNTHETASE ADENYLYLTRANSFERASE"/>
    <property type="match status" value="1"/>
</dbReference>
<evidence type="ECO:0000256" key="6">
    <source>
        <dbReference type="ARBA" id="ARBA00023268"/>
    </source>
</evidence>
<keyword evidence="5" id="KW-0460">Magnesium</keyword>
<dbReference type="PANTHER" id="PTHR30621:SF0">
    <property type="entry name" value="BIFUNCTIONAL GLUTAMINE SYNTHETASE ADENYLYLTRANSFERASE_ADENYLYL-REMOVING ENZYME"/>
    <property type="match status" value="1"/>
</dbReference>
<dbReference type="InterPro" id="IPR005190">
    <property type="entry name" value="GlnE_rpt_dom"/>
</dbReference>
<feature type="domain" description="Glutamate-ammonia ligase adenylyltransferase repeated" evidence="7">
    <location>
        <begin position="80"/>
        <end position="331"/>
    </location>
</feature>
<dbReference type="GO" id="GO:0000820">
    <property type="term" value="P:regulation of glutamine family amino acid metabolic process"/>
    <property type="evidence" value="ECO:0007669"/>
    <property type="project" value="TreeGrafter"/>
</dbReference>
<evidence type="ECO:0000256" key="4">
    <source>
        <dbReference type="ARBA" id="ARBA00022840"/>
    </source>
</evidence>
<dbReference type="Gene3D" id="3.30.460.10">
    <property type="entry name" value="Beta Polymerase, domain 2"/>
    <property type="match status" value="2"/>
</dbReference>
<accession>A0A3A5MNR2</accession>
<evidence type="ECO:0000256" key="3">
    <source>
        <dbReference type="ARBA" id="ARBA00022741"/>
    </source>
</evidence>
<dbReference type="GO" id="GO:0005829">
    <property type="term" value="C:cytosol"/>
    <property type="evidence" value="ECO:0007669"/>
    <property type="project" value="TreeGrafter"/>
</dbReference>
<dbReference type="Pfam" id="PF03710">
    <property type="entry name" value="GlnE"/>
    <property type="match status" value="2"/>
</dbReference>
<keyword evidence="10" id="KW-1185">Reference proteome</keyword>
<dbReference type="GO" id="GO:0008882">
    <property type="term" value="F:[glutamate-ammonia-ligase] adenylyltransferase activity"/>
    <property type="evidence" value="ECO:0007669"/>
    <property type="project" value="UniProtKB-EC"/>
</dbReference>
<dbReference type="InterPro" id="IPR013546">
    <property type="entry name" value="PII_UdlTrfase/GS_AdlTrfase"/>
</dbReference>
<gene>
    <name evidence="9" type="ORF">D6T64_14020</name>
</gene>
<keyword evidence="3" id="KW-0547">Nucleotide-binding</keyword>
<dbReference type="InterPro" id="IPR023057">
    <property type="entry name" value="GlnE"/>
</dbReference>
<evidence type="ECO:0000259" key="8">
    <source>
        <dbReference type="Pfam" id="PF08335"/>
    </source>
</evidence>
<dbReference type="InterPro" id="IPR043519">
    <property type="entry name" value="NT_sf"/>
</dbReference>
<dbReference type="Proteomes" id="UP000272015">
    <property type="component" value="Unassembled WGS sequence"/>
</dbReference>
<feature type="domain" description="PII-uridylyltransferase/Glutamine-synthetase adenylyltransferase" evidence="8">
    <location>
        <begin position="863"/>
        <end position="993"/>
    </location>
</feature>
<dbReference type="RefSeq" id="WP_119975297.1">
    <property type="nucleotide sequence ID" value="NZ_JBHSQA010000013.1"/>
</dbReference>
<sequence length="996" mass="108317">MGRNELTLTDLARVGFADFGEARSGLAEVSELGGPATGDLLPLLAQTANPDSALAALLLLLRQSPTEVGALLRIPSALLRLLRVLGASTGLTEFFLRHPEELDVLHAASPVLPTGPELTAHLLAAVGARDGFATVPDAAAWGALRVRYRRRLAEIAAFDLEQVDPVAGVDGIACALADLASAALDAGLAVARSLASGPVAGRGVFPATEVRATRLAIIGMGKAGASELNYVSDVDVIFVAEGDADLDTARAVEIATRLAILVMRGLHETDVEPELWEVDANLRPEGKNGALVRSLESHSRYYDRWAKSWEFQALLKARPLAGDRELGDRYLAVVAPLVWSSASRENFVDSVQRMRERVTQNIPDDEVDVQLKLGPGGLRDIEFTVQLLQLVHGQTDASVRQPGTLPALTALADAGYVGRAEAADFALDYRMLRLMEHRLQLERLRRTHLVPRDQESLRILARATGLATNAEELTTRWAEIKLRVRGLHERLFYRPLLSAVAALPAEGRALTSAQAEARLAAIGFRNTKGALAHIAVLSAGVSRRATIQRHLLPVMLQWFSQGADPDYGLLAFRRLSDNLGSTYWFLRMLRDSSGAAERLTRVLSGSRFVGELLETIPESVAWLEDEDDLRPRPLAALQAEARAVLARHESADAAASILRTARRREMLRLAFSSILGEITIDELAVGLTDVTSTFIQGVVSAIRGDDLRGTSPDGIEFAVIGMGRFGGAELGFGSDADVMYVFRPARLEGAAAHDRASFIVRELKRLTEDNRLPLDLDIGLRPEGSNGPVVRSLDSYAAYYARWSLTWEAQALLRGRGVAGDTALLAAFEHLADAVRYPAAIALQEVREVKRIKARVENERLPQGADPKRHLKLGRGSLSDVEWFVQLMQLQHAAAVPSLRTTSTLVALTESVRAGLVSEADAATLRAAWIFASRARSAITLWTNRTSNVLPTDRDALEGIARVMEYPPGSANELEEDYLAVTRRSRAVFERLFYGP</sequence>
<dbReference type="EC" id="2.7.7.42" evidence="9"/>
<organism evidence="9 10">
    <name type="scientific">Cryobacterium melibiosiphilum</name>
    <dbReference type="NCBI Taxonomy" id="995039"/>
    <lineage>
        <taxon>Bacteria</taxon>
        <taxon>Bacillati</taxon>
        <taxon>Actinomycetota</taxon>
        <taxon>Actinomycetes</taxon>
        <taxon>Micrococcales</taxon>
        <taxon>Microbacteriaceae</taxon>
        <taxon>Cryobacterium</taxon>
    </lineage>
</organism>
<reference evidence="9 10" key="1">
    <citation type="submission" date="2018-09" db="EMBL/GenBank/DDBJ databases">
        <title>Novel species of Cryobacterium.</title>
        <authorList>
            <person name="Liu Q."/>
            <person name="Xin Y.-H."/>
        </authorList>
    </citation>
    <scope>NUCLEOTIDE SEQUENCE [LARGE SCALE GENOMIC DNA]</scope>
    <source>
        <strain evidence="9 10">Hh39</strain>
    </source>
</reference>
<evidence type="ECO:0000256" key="2">
    <source>
        <dbReference type="ARBA" id="ARBA00022695"/>
    </source>
</evidence>
<evidence type="ECO:0000313" key="9">
    <source>
        <dbReference type="EMBL" id="RJT87706.1"/>
    </source>
</evidence>
<comment type="caution">
    <text evidence="9">The sequence shown here is derived from an EMBL/GenBank/DDBJ whole genome shotgun (WGS) entry which is preliminary data.</text>
</comment>
<dbReference type="OrthoDB" id="9759366at2"/>
<dbReference type="SUPFAM" id="SSF81593">
    <property type="entry name" value="Nucleotidyltransferase substrate binding subunit/domain"/>
    <property type="match status" value="2"/>
</dbReference>
<feature type="domain" description="Glutamate-ammonia ligase adenylyltransferase repeated" evidence="7">
    <location>
        <begin position="597"/>
        <end position="830"/>
    </location>
</feature>
<keyword evidence="4" id="KW-0067">ATP-binding</keyword>
<dbReference type="SUPFAM" id="SSF81301">
    <property type="entry name" value="Nucleotidyltransferase"/>
    <property type="match status" value="2"/>
</dbReference>
<dbReference type="Gene3D" id="1.20.120.330">
    <property type="entry name" value="Nucleotidyltransferases domain 2"/>
    <property type="match status" value="2"/>
</dbReference>
<dbReference type="EMBL" id="QZVS01000088">
    <property type="protein sequence ID" value="RJT87706.1"/>
    <property type="molecule type" value="Genomic_DNA"/>
</dbReference>
<evidence type="ECO:0000256" key="1">
    <source>
        <dbReference type="ARBA" id="ARBA00022679"/>
    </source>
</evidence>
<feature type="domain" description="PII-uridylyltransferase/Glutamine-synthetase adenylyltransferase" evidence="8">
    <location>
        <begin position="354"/>
        <end position="492"/>
    </location>
</feature>
<evidence type="ECO:0000256" key="5">
    <source>
        <dbReference type="ARBA" id="ARBA00022842"/>
    </source>
</evidence>
<evidence type="ECO:0000313" key="10">
    <source>
        <dbReference type="Proteomes" id="UP000272015"/>
    </source>
</evidence>
<keyword evidence="2 9" id="KW-0548">Nucleotidyltransferase</keyword>
<dbReference type="GO" id="GO:0047388">
    <property type="term" value="F:[glutamine synthetase]-adenylyl-L-tyrosine phosphorylase activity"/>
    <property type="evidence" value="ECO:0007669"/>
    <property type="project" value="UniProtKB-EC"/>
</dbReference>
<keyword evidence="6" id="KW-0511">Multifunctional enzyme</keyword>
<proteinExistence type="predicted"/>
<dbReference type="Pfam" id="PF08335">
    <property type="entry name" value="GlnD_UR_UTase"/>
    <property type="match status" value="2"/>
</dbReference>
<dbReference type="GO" id="GO:0005524">
    <property type="term" value="F:ATP binding"/>
    <property type="evidence" value="ECO:0007669"/>
    <property type="project" value="UniProtKB-KW"/>
</dbReference>
<keyword evidence="1 9" id="KW-0808">Transferase</keyword>
<evidence type="ECO:0000259" key="7">
    <source>
        <dbReference type="Pfam" id="PF03710"/>
    </source>
</evidence>
<dbReference type="CDD" id="cd05401">
    <property type="entry name" value="NT_GlnE_GlnD_like"/>
    <property type="match status" value="2"/>
</dbReference>